<gene>
    <name evidence="2" type="ORF">CRP01_01205</name>
</gene>
<dbReference type="EMBL" id="PDUD01000001">
    <property type="protein sequence ID" value="PHN08559.1"/>
    <property type="molecule type" value="Genomic_DNA"/>
</dbReference>
<dbReference type="Pfam" id="PF08811">
    <property type="entry name" value="DUF1800"/>
    <property type="match status" value="1"/>
</dbReference>
<evidence type="ECO:0000313" key="2">
    <source>
        <dbReference type="EMBL" id="PHN08559.1"/>
    </source>
</evidence>
<protein>
    <recommendedName>
        <fullName evidence="4">DUF1800 domain-containing protein</fullName>
    </recommendedName>
</protein>
<dbReference type="OrthoDB" id="9772295at2"/>
<feature type="region of interest" description="Disordered" evidence="1">
    <location>
        <begin position="17"/>
        <end position="44"/>
    </location>
</feature>
<evidence type="ECO:0000256" key="1">
    <source>
        <dbReference type="SAM" id="MobiDB-lite"/>
    </source>
</evidence>
<keyword evidence="3" id="KW-1185">Reference proteome</keyword>
<accession>A0A2D0NK25</accession>
<feature type="compositionally biased region" description="Polar residues" evidence="1">
    <location>
        <begin position="26"/>
        <end position="36"/>
    </location>
</feature>
<dbReference type="Proteomes" id="UP000223913">
    <property type="component" value="Unassembled WGS sequence"/>
</dbReference>
<evidence type="ECO:0008006" key="4">
    <source>
        <dbReference type="Google" id="ProtNLM"/>
    </source>
</evidence>
<comment type="caution">
    <text evidence="2">The sequence shown here is derived from an EMBL/GenBank/DDBJ whole genome shotgun (WGS) entry which is preliminary data.</text>
</comment>
<reference evidence="2 3" key="1">
    <citation type="submission" date="2017-10" db="EMBL/GenBank/DDBJ databases">
        <title>The draft genome sequence of Lewinella nigricans NBRC 102662.</title>
        <authorList>
            <person name="Wang K."/>
        </authorList>
    </citation>
    <scope>NUCLEOTIDE SEQUENCE [LARGE SCALE GENOMIC DNA]</scope>
    <source>
        <strain evidence="2 3">NBRC 102662</strain>
    </source>
</reference>
<evidence type="ECO:0000313" key="3">
    <source>
        <dbReference type="Proteomes" id="UP000223913"/>
    </source>
</evidence>
<organism evidence="2 3">
    <name type="scientific">Flavilitoribacter nigricans (strain ATCC 23147 / DSM 23189 / NBRC 102662 / NCIMB 1420 / SS-2)</name>
    <name type="common">Lewinella nigricans</name>
    <dbReference type="NCBI Taxonomy" id="1122177"/>
    <lineage>
        <taxon>Bacteria</taxon>
        <taxon>Pseudomonadati</taxon>
        <taxon>Bacteroidota</taxon>
        <taxon>Saprospiria</taxon>
        <taxon>Saprospirales</taxon>
        <taxon>Lewinellaceae</taxon>
        <taxon>Flavilitoribacter</taxon>
    </lineage>
</organism>
<name>A0A2D0NK25_FLAN2</name>
<dbReference type="InterPro" id="IPR014917">
    <property type="entry name" value="DUF1800"/>
</dbReference>
<dbReference type="AlphaFoldDB" id="A0A2D0NK25"/>
<sequence length="567" mass="64591">MLHPMNRRASLRRLLGRSAIVGNEQRAPQRTENTTFAPKPPGAGLTPYSGEWTFEQAAHLLRRTTFGPSRELISTAVEMGQSAVFDQLFADPPAPAPPVNPDFTEDPNVPVGQTWVDAPYSENIDLRPYRNRSLRSWIFLNMLEEGISIRQKMTLFWINHFGVAGINDKRFMYRYIELLRSSALGNFRQLIKDVTVDGSMLIFLNGNQNTEVAPNENYARELLELYTVGKGDLAGEGDYSTFTEQDVAAMARVLTGWRTFGNLNSEPENPPRVEYREFRHDNGTKQLSHRFGNAVISDLGDAEYAHLIDVIFQQDRVAHFICRKLYQWFVYYEIDEQTEMEVIAPLAQMLIDNDYELEPIVRTLLTSEHFFDILSVGPMIKNPIDYSLSMVKQLEMSLPDDQATRYEIGLRLYRLAGAMEMEYMDVPQVSGWKAYFQAPQFYRFWINASTLQIRSGLANIIAAGPMMINGFAFAYDPLAFIATMSNPTDPNVVIDEFSRLLHPQPLTDQQKVALKDILIPGLPDFEWTLEYGEYVADPENPELANAVSLKLRQLTRALISLAEFHLS</sequence>
<proteinExistence type="predicted"/>